<dbReference type="PANTHER" id="PTHR30345:SF0">
    <property type="entry name" value="DNA DAMAGE-REPAIR_TOLERATION PROTEIN DRT102"/>
    <property type="match status" value="1"/>
</dbReference>
<dbReference type="EMBL" id="MGAQ01000012">
    <property type="protein sequence ID" value="OGK50715.1"/>
    <property type="molecule type" value="Genomic_DNA"/>
</dbReference>
<sequence length="162" mass="18611">MTVFIGADHRGFELKNKLVEYLQEKNIRVEDLGNYELDPVDDYPDFSAKVAQAVLQNPKEFIGIIVCGGAGVEITANRFKGIRCVVGFDKEQVKHIKENDHVNVLALPSDYIDFDKAKEFVDVFMETPMKQDEKYLRRVRKHDELDVHVTAPVREEPEEETS</sequence>
<dbReference type="AlphaFoldDB" id="A0A1F7J525"/>
<evidence type="ECO:0008006" key="4">
    <source>
        <dbReference type="Google" id="ProtNLM"/>
    </source>
</evidence>
<dbReference type="PIRSF" id="PIRSF005384">
    <property type="entry name" value="RpiB_LacA_B"/>
    <property type="match status" value="1"/>
</dbReference>
<dbReference type="Proteomes" id="UP000178558">
    <property type="component" value="Unassembled WGS sequence"/>
</dbReference>
<dbReference type="Pfam" id="PF02502">
    <property type="entry name" value="LacAB_rpiB"/>
    <property type="match status" value="1"/>
</dbReference>
<comment type="similarity">
    <text evidence="1">Belongs to the LacAB/RpiB family.</text>
</comment>
<comment type="caution">
    <text evidence="2">The sequence shown here is derived from an EMBL/GenBank/DDBJ whole genome shotgun (WGS) entry which is preliminary data.</text>
</comment>
<protein>
    <recommendedName>
        <fullName evidence="4">Ribose-5-phosphate isomerase</fullName>
    </recommendedName>
</protein>
<dbReference type="SUPFAM" id="SSF89623">
    <property type="entry name" value="Ribose/Galactose isomerase RpiB/AlsB"/>
    <property type="match status" value="1"/>
</dbReference>
<evidence type="ECO:0000313" key="3">
    <source>
        <dbReference type="Proteomes" id="UP000178558"/>
    </source>
</evidence>
<dbReference type="Gene3D" id="3.40.1400.10">
    <property type="entry name" value="Sugar-phosphate isomerase, RpiB/LacA/LacB"/>
    <property type="match status" value="1"/>
</dbReference>
<gene>
    <name evidence="2" type="ORF">A3B50_04415</name>
</gene>
<dbReference type="NCBIfam" id="TIGR00689">
    <property type="entry name" value="rpiB_lacA_lacB"/>
    <property type="match status" value="1"/>
</dbReference>
<dbReference type="GO" id="GO:0005975">
    <property type="term" value="P:carbohydrate metabolic process"/>
    <property type="evidence" value="ECO:0007669"/>
    <property type="project" value="InterPro"/>
</dbReference>
<reference evidence="2 3" key="1">
    <citation type="journal article" date="2016" name="Nat. Commun.">
        <title>Thousands of microbial genomes shed light on interconnected biogeochemical processes in an aquifer system.</title>
        <authorList>
            <person name="Anantharaman K."/>
            <person name="Brown C.T."/>
            <person name="Hug L.A."/>
            <person name="Sharon I."/>
            <person name="Castelle C.J."/>
            <person name="Probst A.J."/>
            <person name="Thomas B.C."/>
            <person name="Singh A."/>
            <person name="Wilkins M.J."/>
            <person name="Karaoz U."/>
            <person name="Brodie E.L."/>
            <person name="Williams K.H."/>
            <person name="Hubbard S.S."/>
            <person name="Banfield J.F."/>
        </authorList>
    </citation>
    <scope>NUCLEOTIDE SEQUENCE [LARGE SCALE GENOMIC DNA]</scope>
</reference>
<organism evidence="2 3">
    <name type="scientific">Candidatus Roizmanbacteria bacterium RIFCSPLOWO2_01_FULL_40_42</name>
    <dbReference type="NCBI Taxonomy" id="1802066"/>
    <lineage>
        <taxon>Bacteria</taxon>
        <taxon>Candidatus Roizmaniibacteriota</taxon>
    </lineage>
</organism>
<proteinExistence type="inferred from homology"/>
<evidence type="ECO:0000313" key="2">
    <source>
        <dbReference type="EMBL" id="OGK50715.1"/>
    </source>
</evidence>
<accession>A0A1F7J525</accession>
<dbReference type="InterPro" id="IPR003500">
    <property type="entry name" value="RpiB_LacA_LacB"/>
</dbReference>
<dbReference type="PANTHER" id="PTHR30345">
    <property type="entry name" value="RIBOSE-5-PHOSPHATE ISOMERASE B"/>
    <property type="match status" value="1"/>
</dbReference>
<dbReference type="InterPro" id="IPR036569">
    <property type="entry name" value="RpiB_LacA_LacB_sf"/>
</dbReference>
<dbReference type="GO" id="GO:0016861">
    <property type="term" value="F:intramolecular oxidoreductase activity, interconverting aldoses and ketoses"/>
    <property type="evidence" value="ECO:0007669"/>
    <property type="project" value="UniProtKB-ARBA"/>
</dbReference>
<evidence type="ECO:0000256" key="1">
    <source>
        <dbReference type="ARBA" id="ARBA00008754"/>
    </source>
</evidence>
<name>A0A1F7J525_9BACT</name>